<comment type="function">
    <text evidence="5">Transfers and isomerizes the ribose moiety from AdoMet to the 7-aminomethyl group of 7-deazaguanine (preQ1-tRNA) to give epoxyqueuosine (oQ-tRNA).</text>
</comment>
<dbReference type="HAMAP" id="MF_00113">
    <property type="entry name" value="QueA"/>
    <property type="match status" value="1"/>
</dbReference>
<comment type="caution">
    <text evidence="6">The sequence shown here is derived from an EMBL/GenBank/DDBJ whole genome shotgun (WGS) entry which is preliminary data.</text>
</comment>
<dbReference type="EMBL" id="JBHRTF010000006">
    <property type="protein sequence ID" value="MFC3116806.1"/>
    <property type="molecule type" value="Genomic_DNA"/>
</dbReference>
<dbReference type="EC" id="2.4.99.17" evidence="5"/>
<comment type="catalytic activity">
    <reaction evidence="5">
        <text>7-aminomethyl-7-carbaguanosine(34) in tRNA + S-adenosyl-L-methionine = epoxyqueuosine(34) in tRNA + adenine + L-methionine + 2 H(+)</text>
        <dbReference type="Rhea" id="RHEA:32155"/>
        <dbReference type="Rhea" id="RHEA-COMP:10342"/>
        <dbReference type="Rhea" id="RHEA-COMP:18582"/>
        <dbReference type="ChEBI" id="CHEBI:15378"/>
        <dbReference type="ChEBI" id="CHEBI:16708"/>
        <dbReference type="ChEBI" id="CHEBI:57844"/>
        <dbReference type="ChEBI" id="CHEBI:59789"/>
        <dbReference type="ChEBI" id="CHEBI:82833"/>
        <dbReference type="ChEBI" id="CHEBI:194443"/>
        <dbReference type="EC" id="2.4.99.17"/>
    </reaction>
</comment>
<evidence type="ECO:0000256" key="1">
    <source>
        <dbReference type="ARBA" id="ARBA00022490"/>
    </source>
</evidence>
<dbReference type="Gene3D" id="3.40.1780.10">
    <property type="entry name" value="QueA-like"/>
    <property type="match status" value="1"/>
</dbReference>
<keyword evidence="2 5" id="KW-0808">Transferase</keyword>
<dbReference type="InterPro" id="IPR042119">
    <property type="entry name" value="QueA_dom2"/>
</dbReference>
<dbReference type="NCBIfam" id="NF001140">
    <property type="entry name" value="PRK00147.1"/>
    <property type="match status" value="1"/>
</dbReference>
<evidence type="ECO:0000256" key="4">
    <source>
        <dbReference type="ARBA" id="ARBA00022785"/>
    </source>
</evidence>
<dbReference type="Gene3D" id="2.40.10.240">
    <property type="entry name" value="QueA-like"/>
    <property type="match status" value="1"/>
</dbReference>
<comment type="pathway">
    <text evidence="5">tRNA modification; tRNA-queuosine biosynthesis.</text>
</comment>
<evidence type="ECO:0000256" key="3">
    <source>
        <dbReference type="ARBA" id="ARBA00022691"/>
    </source>
</evidence>
<dbReference type="InterPro" id="IPR042118">
    <property type="entry name" value="QueA_dom1"/>
</dbReference>
<accession>A0ABV7FGL6</accession>
<protein>
    <recommendedName>
        <fullName evidence="5">S-adenosylmethionine:tRNA ribosyltransferase-isomerase</fullName>
        <ecNumber evidence="5">2.4.99.17</ecNumber>
    </recommendedName>
    <alternativeName>
        <fullName evidence="5">Queuosine biosynthesis protein QueA</fullName>
    </alternativeName>
</protein>
<name>A0ABV7FGL6_9GAMM</name>
<keyword evidence="6" id="KW-0328">Glycosyltransferase</keyword>
<dbReference type="NCBIfam" id="TIGR00113">
    <property type="entry name" value="queA"/>
    <property type="match status" value="1"/>
</dbReference>
<comment type="subunit">
    <text evidence="5">Monomer.</text>
</comment>
<dbReference type="PANTHER" id="PTHR30307">
    <property type="entry name" value="S-ADENOSYLMETHIONINE:TRNA RIBOSYLTRANSFERASE-ISOMERASE"/>
    <property type="match status" value="1"/>
</dbReference>
<dbReference type="Pfam" id="PF02547">
    <property type="entry name" value="Queuosine_synth"/>
    <property type="match status" value="1"/>
</dbReference>
<dbReference type="RefSeq" id="WP_378120469.1">
    <property type="nucleotide sequence ID" value="NZ_JBHRTF010000006.1"/>
</dbReference>
<dbReference type="GO" id="GO:0051075">
    <property type="term" value="F:S-adenosylmethionine:tRNA ribosyltransferase-isomerase activity"/>
    <property type="evidence" value="ECO:0007669"/>
    <property type="project" value="UniProtKB-EC"/>
</dbReference>
<dbReference type="Proteomes" id="UP001595555">
    <property type="component" value="Unassembled WGS sequence"/>
</dbReference>
<dbReference type="PANTHER" id="PTHR30307:SF0">
    <property type="entry name" value="S-ADENOSYLMETHIONINE:TRNA RIBOSYLTRANSFERASE-ISOMERASE"/>
    <property type="match status" value="1"/>
</dbReference>
<comment type="similarity">
    <text evidence="5">Belongs to the QueA family.</text>
</comment>
<organism evidence="6 7">
    <name type="scientific">Cellvibrio fontiphilus</name>
    <dbReference type="NCBI Taxonomy" id="1815559"/>
    <lineage>
        <taxon>Bacteria</taxon>
        <taxon>Pseudomonadati</taxon>
        <taxon>Pseudomonadota</taxon>
        <taxon>Gammaproteobacteria</taxon>
        <taxon>Cellvibrionales</taxon>
        <taxon>Cellvibrionaceae</taxon>
        <taxon>Cellvibrio</taxon>
    </lineage>
</organism>
<reference evidence="7" key="1">
    <citation type="journal article" date="2019" name="Int. J. Syst. Evol. Microbiol.">
        <title>The Global Catalogue of Microorganisms (GCM) 10K type strain sequencing project: providing services to taxonomists for standard genome sequencing and annotation.</title>
        <authorList>
            <consortium name="The Broad Institute Genomics Platform"/>
            <consortium name="The Broad Institute Genome Sequencing Center for Infectious Disease"/>
            <person name="Wu L."/>
            <person name="Ma J."/>
        </authorList>
    </citation>
    <scope>NUCLEOTIDE SEQUENCE [LARGE SCALE GENOMIC DNA]</scope>
    <source>
        <strain evidence="7">KCTC 52237</strain>
    </source>
</reference>
<proteinExistence type="inferred from homology"/>
<evidence type="ECO:0000256" key="5">
    <source>
        <dbReference type="HAMAP-Rule" id="MF_00113"/>
    </source>
</evidence>
<dbReference type="InterPro" id="IPR036100">
    <property type="entry name" value="QueA_sf"/>
</dbReference>
<dbReference type="SUPFAM" id="SSF111337">
    <property type="entry name" value="QueA-like"/>
    <property type="match status" value="1"/>
</dbReference>
<keyword evidence="4 5" id="KW-0671">Queuosine biosynthesis</keyword>
<keyword evidence="1 5" id="KW-0963">Cytoplasm</keyword>
<evidence type="ECO:0000313" key="7">
    <source>
        <dbReference type="Proteomes" id="UP001595555"/>
    </source>
</evidence>
<comment type="subcellular location">
    <subcellularLocation>
        <location evidence="5">Cytoplasm</location>
    </subcellularLocation>
</comment>
<evidence type="ECO:0000256" key="2">
    <source>
        <dbReference type="ARBA" id="ARBA00022679"/>
    </source>
</evidence>
<keyword evidence="3 5" id="KW-0949">S-adenosyl-L-methionine</keyword>
<evidence type="ECO:0000313" key="6">
    <source>
        <dbReference type="EMBL" id="MFC3116806.1"/>
    </source>
</evidence>
<dbReference type="InterPro" id="IPR003699">
    <property type="entry name" value="QueA"/>
</dbReference>
<keyword evidence="7" id="KW-1185">Reference proteome</keyword>
<sequence>MRRQDFYYDLPDALIARMPAAERRGSRLLQMDGVTGKLHHGQFPDLLNLVEPGDLMVFNNTRVIPARLFGQKTSGGQVEILVERVLDNRRVLAHTRASKAPKVGSQVILQDGTRVQLAARQDALFEWEFLGDDPVLEVLERIGHMPLPPYIDREDVAADRERYQTVYGEKQGAVAAPTAGLHFDELMLQELRAKGVNIAFVTLHVGAGTFQNMRVDNIAEHQMHSEIMDVSAEVCELVRATKAAGKRVIAVGTTSVRSLESAAQGFADPAQKGEIHPYQGETNIFIYPGYRFQVVDALITNFHLPESTLIMLVSAFAGYGFTMAAYREAVAQQYRFFSYGDAMFITRNPAAAQQPVGQAQA</sequence>
<gene>
    <name evidence="5 6" type="primary">queA</name>
    <name evidence="6" type="ORF">ACFODX_14650</name>
</gene>